<evidence type="ECO:0000256" key="10">
    <source>
        <dbReference type="PROSITE-ProRule" id="PRU10141"/>
    </source>
</evidence>
<proteinExistence type="predicted"/>
<keyword evidence="16" id="KW-1185">Reference proteome</keyword>
<feature type="compositionally biased region" description="Low complexity" evidence="11">
    <location>
        <begin position="607"/>
        <end position="617"/>
    </location>
</feature>
<dbReference type="SUPFAM" id="SSF54184">
    <property type="entry name" value="Penicillin-binding protein 2x (pbp-2x), c-terminal domain"/>
    <property type="match status" value="1"/>
</dbReference>
<dbReference type="SMART" id="SM00220">
    <property type="entry name" value="S_TKc"/>
    <property type="match status" value="1"/>
</dbReference>
<dbReference type="GO" id="GO:0045717">
    <property type="term" value="P:negative regulation of fatty acid biosynthetic process"/>
    <property type="evidence" value="ECO:0007669"/>
    <property type="project" value="UniProtKB-ARBA"/>
</dbReference>
<feature type="binding site" evidence="10">
    <location>
        <position position="41"/>
    </location>
    <ligand>
        <name>ATP</name>
        <dbReference type="ChEBI" id="CHEBI:30616"/>
    </ligand>
</feature>
<keyword evidence="12" id="KW-0812">Transmembrane</keyword>
<dbReference type="InterPro" id="IPR017441">
    <property type="entry name" value="Protein_kinase_ATP_BS"/>
</dbReference>
<dbReference type="EMBL" id="JAASRO010000001">
    <property type="protein sequence ID" value="NIK55396.1"/>
    <property type="molecule type" value="Genomic_DNA"/>
</dbReference>
<dbReference type="SUPFAM" id="SSF56112">
    <property type="entry name" value="Protein kinase-like (PK-like)"/>
    <property type="match status" value="1"/>
</dbReference>
<comment type="caution">
    <text evidence="15">The sequence shown here is derived from an EMBL/GenBank/DDBJ whole genome shotgun (WGS) entry which is preliminary data.</text>
</comment>
<dbReference type="SMART" id="SM00740">
    <property type="entry name" value="PASTA"/>
    <property type="match status" value="3"/>
</dbReference>
<feature type="domain" description="PASTA" evidence="14">
    <location>
        <begin position="517"/>
        <end position="583"/>
    </location>
</feature>
<dbReference type="Pfam" id="PF00069">
    <property type="entry name" value="Pkinase"/>
    <property type="match status" value="1"/>
</dbReference>
<comment type="catalytic activity">
    <reaction evidence="8">
        <text>L-threonyl-[protein] + ATP = O-phospho-L-threonyl-[protein] + ADP + H(+)</text>
        <dbReference type="Rhea" id="RHEA:46608"/>
        <dbReference type="Rhea" id="RHEA-COMP:11060"/>
        <dbReference type="Rhea" id="RHEA-COMP:11605"/>
        <dbReference type="ChEBI" id="CHEBI:15378"/>
        <dbReference type="ChEBI" id="CHEBI:30013"/>
        <dbReference type="ChEBI" id="CHEBI:30616"/>
        <dbReference type="ChEBI" id="CHEBI:61977"/>
        <dbReference type="ChEBI" id="CHEBI:456216"/>
        <dbReference type="EC" id="2.7.11.1"/>
    </reaction>
</comment>
<keyword evidence="2" id="KW-0723">Serine/threonine-protein kinase</keyword>
<protein>
    <recommendedName>
        <fullName evidence="1">non-specific serine/threonine protein kinase</fullName>
        <ecNumber evidence="1">2.7.11.1</ecNumber>
    </recommendedName>
</protein>
<dbReference type="PANTHER" id="PTHR43289">
    <property type="entry name" value="MITOGEN-ACTIVATED PROTEIN KINASE KINASE KINASE 20-RELATED"/>
    <property type="match status" value="1"/>
</dbReference>
<feature type="region of interest" description="Disordered" evidence="11">
    <location>
        <begin position="302"/>
        <end position="334"/>
    </location>
</feature>
<evidence type="ECO:0000256" key="6">
    <source>
        <dbReference type="ARBA" id="ARBA00022777"/>
    </source>
</evidence>
<dbReference type="InterPro" id="IPR005543">
    <property type="entry name" value="PASTA_dom"/>
</dbReference>
<evidence type="ECO:0000259" key="13">
    <source>
        <dbReference type="PROSITE" id="PS50011"/>
    </source>
</evidence>
<dbReference type="PANTHER" id="PTHR43289:SF6">
    <property type="entry name" value="SERINE_THREONINE-PROTEIN KINASE NEKL-3"/>
    <property type="match status" value="1"/>
</dbReference>
<evidence type="ECO:0000256" key="11">
    <source>
        <dbReference type="SAM" id="MobiDB-lite"/>
    </source>
</evidence>
<dbReference type="PROSITE" id="PS51178">
    <property type="entry name" value="PASTA"/>
    <property type="match status" value="3"/>
</dbReference>
<keyword evidence="5 10" id="KW-0547">Nucleotide-binding</keyword>
<keyword evidence="3 15" id="KW-0808">Transferase</keyword>
<dbReference type="PROSITE" id="PS00107">
    <property type="entry name" value="PROTEIN_KINASE_ATP"/>
    <property type="match status" value="1"/>
</dbReference>
<gene>
    <name evidence="15" type="ORF">BJY22_001113</name>
</gene>
<organism evidence="15 16">
    <name type="scientific">Kribbella shirazensis</name>
    <dbReference type="NCBI Taxonomy" id="1105143"/>
    <lineage>
        <taxon>Bacteria</taxon>
        <taxon>Bacillati</taxon>
        <taxon>Actinomycetota</taxon>
        <taxon>Actinomycetes</taxon>
        <taxon>Propionibacteriales</taxon>
        <taxon>Kribbellaceae</taxon>
        <taxon>Kribbella</taxon>
    </lineage>
</organism>
<dbReference type="EC" id="2.7.11.1" evidence="1"/>
<evidence type="ECO:0000256" key="8">
    <source>
        <dbReference type="ARBA" id="ARBA00047899"/>
    </source>
</evidence>
<evidence type="ECO:0000313" key="16">
    <source>
        <dbReference type="Proteomes" id="UP000555407"/>
    </source>
</evidence>
<feature type="transmembrane region" description="Helical" evidence="12">
    <location>
        <begin position="342"/>
        <end position="362"/>
    </location>
</feature>
<dbReference type="GO" id="GO:0005524">
    <property type="term" value="F:ATP binding"/>
    <property type="evidence" value="ECO:0007669"/>
    <property type="project" value="UniProtKB-UniRule"/>
</dbReference>
<feature type="domain" description="PASTA" evidence="14">
    <location>
        <begin position="379"/>
        <end position="446"/>
    </location>
</feature>
<dbReference type="PROSITE" id="PS50011">
    <property type="entry name" value="PROTEIN_KINASE_DOM"/>
    <property type="match status" value="1"/>
</dbReference>
<dbReference type="Gene3D" id="3.30.200.20">
    <property type="entry name" value="Phosphorylase Kinase, domain 1"/>
    <property type="match status" value="1"/>
</dbReference>
<evidence type="ECO:0000256" key="7">
    <source>
        <dbReference type="ARBA" id="ARBA00022840"/>
    </source>
</evidence>
<feature type="domain" description="Protein kinase" evidence="13">
    <location>
        <begin position="12"/>
        <end position="281"/>
    </location>
</feature>
<evidence type="ECO:0000256" key="4">
    <source>
        <dbReference type="ARBA" id="ARBA00022737"/>
    </source>
</evidence>
<dbReference type="Gene3D" id="3.30.10.20">
    <property type="match status" value="3"/>
</dbReference>
<dbReference type="NCBIfam" id="NF033483">
    <property type="entry name" value="PknB_PASTA_kin"/>
    <property type="match status" value="1"/>
</dbReference>
<dbReference type="InterPro" id="IPR011009">
    <property type="entry name" value="Kinase-like_dom_sf"/>
</dbReference>
<evidence type="ECO:0000256" key="2">
    <source>
        <dbReference type="ARBA" id="ARBA00022527"/>
    </source>
</evidence>
<dbReference type="Proteomes" id="UP000555407">
    <property type="component" value="Unassembled WGS sequence"/>
</dbReference>
<comment type="catalytic activity">
    <reaction evidence="9">
        <text>L-seryl-[protein] + ATP = O-phospho-L-seryl-[protein] + ADP + H(+)</text>
        <dbReference type="Rhea" id="RHEA:17989"/>
        <dbReference type="Rhea" id="RHEA-COMP:9863"/>
        <dbReference type="Rhea" id="RHEA-COMP:11604"/>
        <dbReference type="ChEBI" id="CHEBI:15378"/>
        <dbReference type="ChEBI" id="CHEBI:29999"/>
        <dbReference type="ChEBI" id="CHEBI:30616"/>
        <dbReference type="ChEBI" id="CHEBI:83421"/>
        <dbReference type="ChEBI" id="CHEBI:456216"/>
        <dbReference type="EC" id="2.7.11.1"/>
    </reaction>
</comment>
<dbReference type="PROSITE" id="PS00108">
    <property type="entry name" value="PROTEIN_KINASE_ST"/>
    <property type="match status" value="1"/>
</dbReference>
<dbReference type="AlphaFoldDB" id="A0A7X5V716"/>
<dbReference type="Pfam" id="PF03793">
    <property type="entry name" value="PASTA"/>
    <property type="match status" value="3"/>
</dbReference>
<keyword evidence="7 10" id="KW-0067">ATP-binding</keyword>
<name>A0A7X5V716_9ACTN</name>
<keyword evidence="12" id="KW-0472">Membrane</keyword>
<accession>A0A7X5V716</accession>
<evidence type="ECO:0000256" key="1">
    <source>
        <dbReference type="ARBA" id="ARBA00012513"/>
    </source>
</evidence>
<dbReference type="FunFam" id="3.30.200.20:FF:000035">
    <property type="entry name" value="Serine/threonine protein kinase Stk1"/>
    <property type="match status" value="1"/>
</dbReference>
<dbReference type="FunFam" id="1.10.510.10:FF:000021">
    <property type="entry name" value="Serine/threonine protein kinase"/>
    <property type="match status" value="1"/>
</dbReference>
<evidence type="ECO:0000256" key="3">
    <source>
        <dbReference type="ARBA" id="ARBA00022679"/>
    </source>
</evidence>
<dbReference type="GO" id="GO:0004674">
    <property type="term" value="F:protein serine/threonine kinase activity"/>
    <property type="evidence" value="ECO:0007669"/>
    <property type="project" value="UniProtKB-KW"/>
</dbReference>
<dbReference type="Gene3D" id="1.10.510.10">
    <property type="entry name" value="Transferase(Phosphotransferase) domain 1"/>
    <property type="match status" value="1"/>
</dbReference>
<keyword evidence="4" id="KW-0677">Repeat</keyword>
<dbReference type="CDD" id="cd06577">
    <property type="entry name" value="PASTA_pknB"/>
    <property type="match status" value="3"/>
</dbReference>
<dbReference type="InterPro" id="IPR000719">
    <property type="entry name" value="Prot_kinase_dom"/>
</dbReference>
<evidence type="ECO:0000256" key="12">
    <source>
        <dbReference type="SAM" id="Phobius"/>
    </source>
</evidence>
<feature type="region of interest" description="Disordered" evidence="11">
    <location>
        <begin position="577"/>
        <end position="617"/>
    </location>
</feature>
<feature type="domain" description="PASTA" evidence="14">
    <location>
        <begin position="447"/>
        <end position="516"/>
    </location>
</feature>
<dbReference type="CDD" id="cd14014">
    <property type="entry name" value="STKc_PknB_like"/>
    <property type="match status" value="1"/>
</dbReference>
<evidence type="ECO:0000313" key="15">
    <source>
        <dbReference type="EMBL" id="NIK55396.1"/>
    </source>
</evidence>
<sequence length="617" mass="65031">MTSQARLVGGRYEEGEPLGRGGMAEVRRGVDNRLGRSVAIKRLRVDLASDATFQARFRREAQSAASLNHPTIVSVYDTGEEPDPSGSGVTIPYIVMELVTGKTLRDLIREGRKIMPERALEITSGVLEALDYSHRAGIVHRDIKPGNVMLTPQGQVKVMDFGIARAVADTSSTMTQTAAVIGTAQYLSPEQARGETVDARSDLYSTGCLLYELLTGRPPFVGESPVSVAYQHVREQPLPPSSFDPDIPPEVDAVVLKALAKNREERYQSASEMRADIHRVLAGQQVTAPMAAVAETRQMSPTAVAPTAATQQYGQPGGNDVLPPGGDELDEEDARSRRNRGLAYFLLGLAIVAIAVGAYAVFSSMTKEDTAGGGTTATPPAKVAVPDVSGKSVADATALLADKGLKFAQGPSETSDTVGRGFAIRQTPDAGTEAEQGSTVTVVFSAGRSAFPVPDVIGKSESAARKALEGTSANFKVKDETIEKDSPEKKGTVIDISPDRTGEYPAGTVFTLTVSTGVENIEVPSVVTQTQDDATNTLKQLGFRVGYATADNPGAPDQTVLQQSVKAGTKAPKGTLITLTINDHEEQPTPPPSSPTPTPTDTPPTTLPTTPGLTIGG</sequence>
<dbReference type="RefSeq" id="WP_167204079.1">
    <property type="nucleotide sequence ID" value="NZ_JAASRO010000001.1"/>
</dbReference>
<keyword evidence="12" id="KW-1133">Transmembrane helix</keyword>
<keyword evidence="6 15" id="KW-0418">Kinase</keyword>
<dbReference type="InterPro" id="IPR008271">
    <property type="entry name" value="Ser/Thr_kinase_AS"/>
</dbReference>
<evidence type="ECO:0000256" key="5">
    <source>
        <dbReference type="ARBA" id="ARBA00022741"/>
    </source>
</evidence>
<evidence type="ECO:0000256" key="9">
    <source>
        <dbReference type="ARBA" id="ARBA00048679"/>
    </source>
</evidence>
<evidence type="ECO:0000259" key="14">
    <source>
        <dbReference type="PROSITE" id="PS51178"/>
    </source>
</evidence>
<reference evidence="15 16" key="1">
    <citation type="submission" date="2020-03" db="EMBL/GenBank/DDBJ databases">
        <title>Sequencing the genomes of 1000 actinobacteria strains.</title>
        <authorList>
            <person name="Klenk H.-P."/>
        </authorList>
    </citation>
    <scope>NUCLEOTIDE SEQUENCE [LARGE SCALE GENOMIC DNA]</scope>
    <source>
        <strain evidence="15 16">DSM 45490</strain>
    </source>
</reference>
<feature type="compositionally biased region" description="Pro residues" evidence="11">
    <location>
        <begin position="588"/>
        <end position="606"/>
    </location>
</feature>